<evidence type="ECO:0000256" key="8">
    <source>
        <dbReference type="ARBA" id="ARBA00023065"/>
    </source>
</evidence>
<dbReference type="PANTHER" id="PTHR32361:SF26">
    <property type="entry name" value="FAD-BINDING 8 DOMAIN-CONTAINING PROTEIN-RELATED"/>
    <property type="match status" value="1"/>
</dbReference>
<dbReference type="GO" id="GO:0006826">
    <property type="term" value="P:iron ion transport"/>
    <property type="evidence" value="ECO:0007669"/>
    <property type="project" value="TreeGrafter"/>
</dbReference>
<feature type="transmembrane region" description="Helical" evidence="10">
    <location>
        <begin position="182"/>
        <end position="199"/>
    </location>
</feature>
<dbReference type="Proteomes" id="UP001303473">
    <property type="component" value="Unassembled WGS sequence"/>
</dbReference>
<name>A0AAN6MVA8_9PEZI</name>
<dbReference type="GO" id="GO:0006879">
    <property type="term" value="P:intracellular iron ion homeostasis"/>
    <property type="evidence" value="ECO:0007669"/>
    <property type="project" value="TreeGrafter"/>
</dbReference>
<feature type="transmembrane region" description="Helical" evidence="10">
    <location>
        <begin position="129"/>
        <end position="149"/>
    </location>
</feature>
<comment type="caution">
    <text evidence="12">The sequence shown here is derived from an EMBL/GenBank/DDBJ whole genome shotgun (WGS) entry which is preliminary data.</text>
</comment>
<accession>A0AAN6MVA8</accession>
<feature type="transmembrane region" description="Helical" evidence="10">
    <location>
        <begin position="351"/>
        <end position="372"/>
    </location>
</feature>
<dbReference type="Pfam" id="PF01794">
    <property type="entry name" value="Ferric_reduct"/>
    <property type="match status" value="1"/>
</dbReference>
<feature type="transmembrane region" description="Helical" evidence="10">
    <location>
        <begin position="60"/>
        <end position="84"/>
    </location>
</feature>
<feature type="transmembrane region" description="Helical" evidence="10">
    <location>
        <begin position="6"/>
        <end position="27"/>
    </location>
</feature>
<evidence type="ECO:0000256" key="6">
    <source>
        <dbReference type="ARBA" id="ARBA00022989"/>
    </source>
</evidence>
<dbReference type="AlphaFoldDB" id="A0AAN6MVA8"/>
<feature type="transmembrane region" description="Helical" evidence="10">
    <location>
        <begin position="211"/>
        <end position="230"/>
    </location>
</feature>
<keyword evidence="5" id="KW-0249">Electron transport</keyword>
<evidence type="ECO:0000313" key="13">
    <source>
        <dbReference type="Proteomes" id="UP001303473"/>
    </source>
</evidence>
<keyword evidence="8" id="KW-0406">Ion transport</keyword>
<feature type="domain" description="FAD-binding FR-type" evidence="11">
    <location>
        <begin position="177"/>
        <end position="350"/>
    </location>
</feature>
<proteinExistence type="inferred from homology"/>
<dbReference type="InterPro" id="IPR051410">
    <property type="entry name" value="Ferric/Cupric_Reductase"/>
</dbReference>
<keyword evidence="3" id="KW-0813">Transport</keyword>
<reference evidence="13" key="1">
    <citation type="journal article" date="2023" name="Mol. Phylogenet. Evol.">
        <title>Genome-scale phylogeny and comparative genomics of the fungal order Sordariales.</title>
        <authorList>
            <person name="Hensen N."/>
            <person name="Bonometti L."/>
            <person name="Westerberg I."/>
            <person name="Brannstrom I.O."/>
            <person name="Guillou S."/>
            <person name="Cros-Aarteil S."/>
            <person name="Calhoun S."/>
            <person name="Haridas S."/>
            <person name="Kuo A."/>
            <person name="Mondo S."/>
            <person name="Pangilinan J."/>
            <person name="Riley R."/>
            <person name="LaButti K."/>
            <person name="Andreopoulos B."/>
            <person name="Lipzen A."/>
            <person name="Chen C."/>
            <person name="Yan M."/>
            <person name="Daum C."/>
            <person name="Ng V."/>
            <person name="Clum A."/>
            <person name="Steindorff A."/>
            <person name="Ohm R.A."/>
            <person name="Martin F."/>
            <person name="Silar P."/>
            <person name="Natvig D.O."/>
            <person name="Lalanne C."/>
            <person name="Gautier V."/>
            <person name="Ament-Velasquez S.L."/>
            <person name="Kruys A."/>
            <person name="Hutchinson M.I."/>
            <person name="Powell A.J."/>
            <person name="Barry K."/>
            <person name="Miller A.N."/>
            <person name="Grigoriev I.V."/>
            <person name="Debuchy R."/>
            <person name="Gladieux P."/>
            <person name="Hiltunen Thoren M."/>
            <person name="Johannesson H."/>
        </authorList>
    </citation>
    <scope>NUCLEOTIDE SEQUENCE [LARGE SCALE GENOMIC DNA]</scope>
    <source>
        <strain evidence="13">CBS 340.73</strain>
    </source>
</reference>
<evidence type="ECO:0000256" key="1">
    <source>
        <dbReference type="ARBA" id="ARBA00004141"/>
    </source>
</evidence>
<evidence type="ECO:0000256" key="3">
    <source>
        <dbReference type="ARBA" id="ARBA00022448"/>
    </source>
</evidence>
<dbReference type="InterPro" id="IPR013130">
    <property type="entry name" value="Fe3_Rdtase_TM_dom"/>
</dbReference>
<dbReference type="EMBL" id="MU854094">
    <property type="protein sequence ID" value="KAK3933675.1"/>
    <property type="molecule type" value="Genomic_DNA"/>
</dbReference>
<dbReference type="InterPro" id="IPR017927">
    <property type="entry name" value="FAD-bd_FR_type"/>
</dbReference>
<keyword evidence="13" id="KW-1185">Reference proteome</keyword>
<dbReference type="Pfam" id="PF08022">
    <property type="entry name" value="FAD_binding_8"/>
    <property type="match status" value="1"/>
</dbReference>
<evidence type="ECO:0000259" key="11">
    <source>
        <dbReference type="PROSITE" id="PS51384"/>
    </source>
</evidence>
<dbReference type="GO" id="GO:0005886">
    <property type="term" value="C:plasma membrane"/>
    <property type="evidence" value="ECO:0007669"/>
    <property type="project" value="TreeGrafter"/>
</dbReference>
<keyword evidence="6 10" id="KW-1133">Transmembrane helix</keyword>
<keyword evidence="4 10" id="KW-0812">Transmembrane</keyword>
<evidence type="ECO:0000256" key="5">
    <source>
        <dbReference type="ARBA" id="ARBA00022982"/>
    </source>
</evidence>
<dbReference type="Pfam" id="PF08030">
    <property type="entry name" value="NAD_binding_6"/>
    <property type="match status" value="1"/>
</dbReference>
<keyword evidence="7" id="KW-0560">Oxidoreductase</keyword>
<dbReference type="InterPro" id="IPR013112">
    <property type="entry name" value="FAD-bd_8"/>
</dbReference>
<dbReference type="SUPFAM" id="SSF52343">
    <property type="entry name" value="Ferredoxin reductase-like, C-terminal NADP-linked domain"/>
    <property type="match status" value="1"/>
</dbReference>
<dbReference type="PANTHER" id="PTHR32361">
    <property type="entry name" value="FERRIC/CUPRIC REDUCTASE TRANSMEMBRANE COMPONENT"/>
    <property type="match status" value="1"/>
</dbReference>
<comment type="subcellular location">
    <subcellularLocation>
        <location evidence="1">Membrane</location>
        <topology evidence="1">Multi-pass membrane protein</topology>
    </subcellularLocation>
</comment>
<keyword evidence="9 10" id="KW-0472">Membrane</keyword>
<evidence type="ECO:0000256" key="7">
    <source>
        <dbReference type="ARBA" id="ARBA00023002"/>
    </source>
</evidence>
<evidence type="ECO:0000256" key="10">
    <source>
        <dbReference type="SAM" id="Phobius"/>
    </source>
</evidence>
<dbReference type="InterPro" id="IPR039261">
    <property type="entry name" value="FNR_nucleotide-bd"/>
</dbReference>
<protein>
    <recommendedName>
        <fullName evidence="11">FAD-binding FR-type domain-containing protein</fullName>
    </recommendedName>
</protein>
<evidence type="ECO:0000256" key="2">
    <source>
        <dbReference type="ARBA" id="ARBA00006278"/>
    </source>
</evidence>
<dbReference type="InterPro" id="IPR013121">
    <property type="entry name" value="Fe_red_NAD-bd_6"/>
</dbReference>
<feature type="transmembrane region" description="Helical" evidence="10">
    <location>
        <begin position="155"/>
        <end position="175"/>
    </location>
</feature>
<dbReference type="CDD" id="cd06186">
    <property type="entry name" value="NOX_Duox_like_FAD_NADP"/>
    <property type="match status" value="1"/>
</dbReference>
<dbReference type="Gene3D" id="3.40.50.80">
    <property type="entry name" value="Nucleotide-binding domain of ferredoxin-NADP reductase (FNR) module"/>
    <property type="match status" value="1"/>
</dbReference>
<gene>
    <name evidence="12" type="ORF">QBC46DRAFT_275313</name>
</gene>
<organism evidence="12 13">
    <name type="scientific">Diplogelasinospora grovesii</name>
    <dbReference type="NCBI Taxonomy" id="303347"/>
    <lineage>
        <taxon>Eukaryota</taxon>
        <taxon>Fungi</taxon>
        <taxon>Dikarya</taxon>
        <taxon>Ascomycota</taxon>
        <taxon>Pezizomycotina</taxon>
        <taxon>Sordariomycetes</taxon>
        <taxon>Sordariomycetidae</taxon>
        <taxon>Sordariales</taxon>
        <taxon>Diplogelasinosporaceae</taxon>
        <taxon>Diplogelasinospora</taxon>
    </lineage>
</organism>
<evidence type="ECO:0000256" key="4">
    <source>
        <dbReference type="ARBA" id="ARBA00022692"/>
    </source>
</evidence>
<evidence type="ECO:0000313" key="12">
    <source>
        <dbReference type="EMBL" id="KAK3933675.1"/>
    </source>
</evidence>
<dbReference type="GO" id="GO:0015677">
    <property type="term" value="P:copper ion import"/>
    <property type="evidence" value="ECO:0007669"/>
    <property type="project" value="TreeGrafter"/>
</dbReference>
<sequence>MTLENTGIYAIALSGILLSFFIAAYLLPWFLSITESLSIFAARNFTYTFLLSRYRWIGPWTAAAVVLQSAYIIANFFCVLFRVSSLLEAAIRAGRLSLINAMPLFLSPHLSFLADLFGMPIRTFRKIHGSSGAMSSGLLLFHVVVMMLLGKTQDLYVSLGALSLVIIPFLSISILRRAFYEVFLRSHQALAIYVAYSIWRHLWFVPGFPWFYVYLYGGAACLVNLVQLGIMTYRNKKWGSPLPRLLLGQDGGGICMTVELSRPVRIEAGQYINLWIWAPRISLWSWMQSHPFTVASWSPTEQTSLEIIVEPHSGLSSKLVQTSALTKTGDDGSSSYVAVFTGPHGISFPLWGFKTVVMFATGFGIAVMLPYLEKLIHGHKTFRGRANRIHLVWNVQNLTGFKRVVHLLNHHLEDDAIGKGYILRISIYIESGVKEEEFGDHGRAAFFMGAPDLRKILKAEENGDFIQQTEKDTIGNGVVSLVSGTDQLRDRLRGLVRSYLHKRMELKELDYQPR</sequence>
<dbReference type="GO" id="GO:0000293">
    <property type="term" value="F:ferric-chelate reductase activity"/>
    <property type="evidence" value="ECO:0007669"/>
    <property type="project" value="UniProtKB-ARBA"/>
</dbReference>
<evidence type="ECO:0000256" key="9">
    <source>
        <dbReference type="ARBA" id="ARBA00023136"/>
    </source>
</evidence>
<comment type="similarity">
    <text evidence="2">Belongs to the ferric reductase (FRE) family.</text>
</comment>
<dbReference type="PROSITE" id="PS51384">
    <property type="entry name" value="FAD_FR"/>
    <property type="match status" value="1"/>
</dbReference>